<accession>A0ABV6DLC5</accession>
<dbReference type="InterPro" id="IPR036237">
    <property type="entry name" value="Xyl_isomerase-like_sf"/>
</dbReference>
<dbReference type="PANTHER" id="PTHR12110:SF21">
    <property type="entry name" value="XYLOSE ISOMERASE-LIKE TIM BARREL DOMAIN-CONTAINING PROTEIN"/>
    <property type="match status" value="1"/>
</dbReference>
<evidence type="ECO:0000259" key="1">
    <source>
        <dbReference type="Pfam" id="PF01261"/>
    </source>
</evidence>
<dbReference type="RefSeq" id="WP_377470765.1">
    <property type="nucleotide sequence ID" value="NZ_JBHLWN010000051.1"/>
</dbReference>
<comment type="caution">
    <text evidence="2">The sequence shown here is derived from an EMBL/GenBank/DDBJ whole genome shotgun (WGS) entry which is preliminary data.</text>
</comment>
<dbReference type="PANTHER" id="PTHR12110">
    <property type="entry name" value="HYDROXYPYRUVATE ISOMERASE"/>
    <property type="match status" value="1"/>
</dbReference>
<dbReference type="EMBL" id="JBHLWN010000051">
    <property type="protein sequence ID" value="MFC0213452.1"/>
    <property type="molecule type" value="Genomic_DNA"/>
</dbReference>
<reference evidence="2 3" key="1">
    <citation type="submission" date="2024-09" db="EMBL/GenBank/DDBJ databases">
        <authorList>
            <person name="Sun Q."/>
            <person name="Mori K."/>
        </authorList>
    </citation>
    <scope>NUCLEOTIDE SEQUENCE [LARGE SCALE GENOMIC DNA]</scope>
    <source>
        <strain evidence="2 3">CCM 7759</strain>
    </source>
</reference>
<dbReference type="Pfam" id="PF01261">
    <property type="entry name" value="AP_endonuc_2"/>
    <property type="match status" value="1"/>
</dbReference>
<keyword evidence="3" id="KW-1185">Reference proteome</keyword>
<gene>
    <name evidence="2" type="ORF">ACFFK0_13465</name>
</gene>
<organism evidence="2 3">
    <name type="scientific">Paenibacillus chartarius</name>
    <dbReference type="NCBI Taxonomy" id="747481"/>
    <lineage>
        <taxon>Bacteria</taxon>
        <taxon>Bacillati</taxon>
        <taxon>Bacillota</taxon>
        <taxon>Bacilli</taxon>
        <taxon>Bacillales</taxon>
        <taxon>Paenibacillaceae</taxon>
        <taxon>Paenibacillus</taxon>
    </lineage>
</organism>
<name>A0ABV6DLC5_9BACL</name>
<evidence type="ECO:0000313" key="2">
    <source>
        <dbReference type="EMBL" id="MFC0213452.1"/>
    </source>
</evidence>
<dbReference type="SUPFAM" id="SSF51658">
    <property type="entry name" value="Xylose isomerase-like"/>
    <property type="match status" value="1"/>
</dbReference>
<proteinExistence type="predicted"/>
<feature type="domain" description="Xylose isomerase-like TIM barrel" evidence="1">
    <location>
        <begin position="25"/>
        <end position="272"/>
    </location>
</feature>
<dbReference type="Proteomes" id="UP001589776">
    <property type="component" value="Unassembled WGS sequence"/>
</dbReference>
<dbReference type="GO" id="GO:0016853">
    <property type="term" value="F:isomerase activity"/>
    <property type="evidence" value="ECO:0007669"/>
    <property type="project" value="UniProtKB-KW"/>
</dbReference>
<dbReference type="InterPro" id="IPR050312">
    <property type="entry name" value="IolE/XylAMocC-like"/>
</dbReference>
<dbReference type="Gene3D" id="3.20.20.150">
    <property type="entry name" value="Divalent-metal-dependent TIM barrel enzymes"/>
    <property type="match status" value="1"/>
</dbReference>
<evidence type="ECO:0000313" key="3">
    <source>
        <dbReference type="Proteomes" id="UP001589776"/>
    </source>
</evidence>
<sequence>MGFGSLAHLGGTMPLKALVEQLGGYGLDFVQLALAKAIGDIDTSNGKLSPGMANTIAEHFNRHGMRVGVLGCYIDMIHPDPVRRRHDLDRFKEHLRYARDFGTSIVATETSSLTTYRDSDPEAYLERGWQVLKQSVEELAEEAERWGVIVGIEPVAVHTVSSPQRMAQLLEEVPSNNIGVVFDPINLLTADNFAQRGQIVDDAFRLLRDRMVLVHLKDARVEGGQLIGGKPGDGDFDYAAFLKRLQQEKPHIDVSIENTGPDDIARIVNMLRAVV</sequence>
<dbReference type="InterPro" id="IPR013022">
    <property type="entry name" value="Xyl_isomerase-like_TIM-brl"/>
</dbReference>
<keyword evidence="2" id="KW-0413">Isomerase</keyword>
<protein>
    <submittedName>
        <fullName evidence="2">Sugar phosphate isomerase/epimerase family protein</fullName>
    </submittedName>
</protein>